<sequence length="267" mass="27998">MNSTTKPTPSGPRGREAAAGHPRDARRTDPVDTLALLRAAAPVGEHSLVEELFTRILSGADREGLIDVAYRTMDSPLGELLIAATPSGVVRVAFGVQGHDAVLDDLATRVSPRVLRMPWRLDDVATEIDEYFRGVRAAFTVPVDLRLAHGFQRAVLEHLPQIPRGATAGYAQIAQAAGSSGAARAVGTACSRNPLPILLPCHRVTRSDGSLGGYIAGPAAKKYLLDLEAARRPTGTAAPEPPARGTSAPAAMSTRRTGAAHGGLEEA</sequence>
<protein>
    <recommendedName>
        <fullName evidence="8">Methylated-DNA--protein-cysteine methyltransferase</fullName>
        <ecNumber evidence="8">2.1.1.63</ecNumber>
    </recommendedName>
    <alternativeName>
        <fullName evidence="8">6-O-methylguanine-DNA methyltransferase</fullName>
        <shortName evidence="8">MGMT</shortName>
    </alternativeName>
    <alternativeName>
        <fullName evidence="8">O-6-methylguanine-DNA-alkyltransferase</fullName>
    </alternativeName>
</protein>
<evidence type="ECO:0000256" key="6">
    <source>
        <dbReference type="ARBA" id="ARBA00023204"/>
    </source>
</evidence>
<dbReference type="OrthoDB" id="9802228at2"/>
<comment type="catalytic activity">
    <reaction evidence="7 8">
        <text>a 6-O-methyl-2'-deoxyguanosine in DNA + L-cysteinyl-[protein] = S-methyl-L-cysteinyl-[protein] + a 2'-deoxyguanosine in DNA</text>
        <dbReference type="Rhea" id="RHEA:24000"/>
        <dbReference type="Rhea" id="RHEA-COMP:10131"/>
        <dbReference type="Rhea" id="RHEA-COMP:10132"/>
        <dbReference type="Rhea" id="RHEA-COMP:11367"/>
        <dbReference type="Rhea" id="RHEA-COMP:11368"/>
        <dbReference type="ChEBI" id="CHEBI:29950"/>
        <dbReference type="ChEBI" id="CHEBI:82612"/>
        <dbReference type="ChEBI" id="CHEBI:85445"/>
        <dbReference type="ChEBI" id="CHEBI:85448"/>
        <dbReference type="EC" id="2.1.1.63"/>
    </reaction>
</comment>
<comment type="similarity">
    <text evidence="2 8">Belongs to the MGMT family.</text>
</comment>
<dbReference type="Pfam" id="PF01035">
    <property type="entry name" value="DNA_binding_1"/>
    <property type="match status" value="1"/>
</dbReference>
<dbReference type="Proteomes" id="UP000317344">
    <property type="component" value="Chromosome"/>
</dbReference>
<evidence type="ECO:0000256" key="9">
    <source>
        <dbReference type="SAM" id="MobiDB-lite"/>
    </source>
</evidence>
<comment type="function">
    <text evidence="8">Involved in the cellular defense against the biological effects of O6-methylguanine (O6-MeG) and O4-methylthymine (O4-MeT) in DNA. Repairs the methylated nucleobase in DNA by stoichiometrically transferring the methyl group to a cysteine residue in the enzyme. This is a suicide reaction: the enzyme is irreversibly inactivated.</text>
</comment>
<feature type="region of interest" description="Disordered" evidence="9">
    <location>
        <begin position="233"/>
        <end position="267"/>
    </location>
</feature>
<keyword evidence="6 8" id="KW-0234">DNA repair</keyword>
<dbReference type="PANTHER" id="PTHR10815">
    <property type="entry name" value="METHYLATED-DNA--PROTEIN-CYSTEINE METHYLTRANSFERASE"/>
    <property type="match status" value="1"/>
</dbReference>
<comment type="miscellaneous">
    <text evidence="8">This enzyme catalyzes only one turnover and therefore is not strictly catalytic. According to one definition, an enzyme is a biocatalyst that acts repeatedly and over many reaction cycles.</text>
</comment>
<feature type="region of interest" description="Disordered" evidence="9">
    <location>
        <begin position="1"/>
        <end position="28"/>
    </location>
</feature>
<feature type="compositionally biased region" description="Basic and acidic residues" evidence="9">
    <location>
        <begin position="13"/>
        <end position="28"/>
    </location>
</feature>
<dbReference type="GO" id="GO:0006307">
    <property type="term" value="P:DNA alkylation repair"/>
    <property type="evidence" value="ECO:0007669"/>
    <property type="project" value="UniProtKB-UniRule"/>
</dbReference>
<evidence type="ECO:0000256" key="2">
    <source>
        <dbReference type="ARBA" id="ARBA00008711"/>
    </source>
</evidence>
<dbReference type="EMBL" id="CP041765">
    <property type="protein sequence ID" value="QDQ96087.1"/>
    <property type="molecule type" value="Genomic_DNA"/>
</dbReference>
<dbReference type="NCBIfam" id="TIGR00589">
    <property type="entry name" value="ogt"/>
    <property type="match status" value="1"/>
</dbReference>
<dbReference type="GO" id="GO:0003908">
    <property type="term" value="F:methylated-DNA-[protein]-cysteine S-methyltransferase activity"/>
    <property type="evidence" value="ECO:0007669"/>
    <property type="project" value="UniProtKB-UniRule"/>
</dbReference>
<dbReference type="InterPro" id="IPR036217">
    <property type="entry name" value="MethylDNA_cys_MeTrfase_DNAb"/>
</dbReference>
<keyword evidence="3 8" id="KW-0489">Methyltransferase</keyword>
<keyword evidence="5 8" id="KW-0227">DNA damage</keyword>
<dbReference type="GO" id="GO:0005737">
    <property type="term" value="C:cytoplasm"/>
    <property type="evidence" value="ECO:0007669"/>
    <property type="project" value="UniProtKB-SubCell"/>
</dbReference>
<reference evidence="12 13" key="1">
    <citation type="submission" date="2019-07" db="EMBL/GenBank/DDBJ databases">
        <title>Tomitella cavernea sp. nov., an actinomycete isolated from soil.</title>
        <authorList>
            <person name="Cheng J."/>
        </authorList>
    </citation>
    <scope>NUCLEOTIDE SEQUENCE [LARGE SCALE GENOMIC DNA]</scope>
    <source>
        <strain evidence="12 13">HY188</strain>
    </source>
</reference>
<dbReference type="SUPFAM" id="SSF46767">
    <property type="entry name" value="Methylated DNA-protein cysteine methyltransferase, C-terminal domain"/>
    <property type="match status" value="1"/>
</dbReference>
<evidence type="ECO:0000256" key="3">
    <source>
        <dbReference type="ARBA" id="ARBA00022603"/>
    </source>
</evidence>
<evidence type="ECO:0000313" key="13">
    <source>
        <dbReference type="Proteomes" id="UP000317344"/>
    </source>
</evidence>
<accession>A0A516WZA8</accession>
<dbReference type="FunFam" id="1.10.10.10:FF:000214">
    <property type="entry name" value="Methylated-DNA--protein-cysteine methyltransferase"/>
    <property type="match status" value="1"/>
</dbReference>
<dbReference type="Gene3D" id="3.30.160.70">
    <property type="entry name" value="Methylated DNA-protein cysteine methyltransferase domain"/>
    <property type="match status" value="1"/>
</dbReference>
<dbReference type="InterPro" id="IPR036388">
    <property type="entry name" value="WH-like_DNA-bd_sf"/>
</dbReference>
<gene>
    <name evidence="12" type="ORF">FO059_00430</name>
</gene>
<dbReference type="CDD" id="cd06445">
    <property type="entry name" value="ATase"/>
    <property type="match status" value="1"/>
</dbReference>
<dbReference type="AlphaFoldDB" id="A0A516WZA8"/>
<proteinExistence type="inferred from homology"/>
<dbReference type="InterPro" id="IPR036631">
    <property type="entry name" value="MGMT_N_sf"/>
</dbReference>
<dbReference type="SUPFAM" id="SSF53155">
    <property type="entry name" value="Methylated DNA-protein cysteine methyltransferase domain"/>
    <property type="match status" value="1"/>
</dbReference>
<dbReference type="InterPro" id="IPR014048">
    <property type="entry name" value="MethylDNA_cys_MeTrfase_DNA-bd"/>
</dbReference>
<dbReference type="InterPro" id="IPR008332">
    <property type="entry name" value="MethylG_MeTrfase_N"/>
</dbReference>
<evidence type="ECO:0000256" key="1">
    <source>
        <dbReference type="ARBA" id="ARBA00001286"/>
    </source>
</evidence>
<dbReference type="EC" id="2.1.1.63" evidence="8"/>
<dbReference type="PANTHER" id="PTHR10815:SF13">
    <property type="entry name" value="METHYLATED-DNA--PROTEIN-CYSTEINE METHYLTRANSFERASE"/>
    <property type="match status" value="1"/>
</dbReference>
<comment type="subcellular location">
    <subcellularLocation>
        <location evidence="8">Cytoplasm</location>
    </subcellularLocation>
</comment>
<reference evidence="12 13" key="2">
    <citation type="submission" date="2019-07" db="EMBL/GenBank/DDBJ databases">
        <authorList>
            <person name="Huang Y."/>
        </authorList>
    </citation>
    <scope>NUCLEOTIDE SEQUENCE [LARGE SCALE GENOMIC DNA]</scope>
    <source>
        <strain evidence="12 13">HY188</strain>
    </source>
</reference>
<feature type="domain" description="Methylguanine DNA methyltransferase ribonuclease-like" evidence="11">
    <location>
        <begin position="69"/>
        <end position="145"/>
    </location>
</feature>
<comment type="catalytic activity">
    <reaction evidence="1 8">
        <text>a 4-O-methyl-thymidine in DNA + L-cysteinyl-[protein] = a thymidine in DNA + S-methyl-L-cysteinyl-[protein]</text>
        <dbReference type="Rhea" id="RHEA:53428"/>
        <dbReference type="Rhea" id="RHEA-COMP:10131"/>
        <dbReference type="Rhea" id="RHEA-COMP:10132"/>
        <dbReference type="Rhea" id="RHEA-COMP:13555"/>
        <dbReference type="Rhea" id="RHEA-COMP:13556"/>
        <dbReference type="ChEBI" id="CHEBI:29950"/>
        <dbReference type="ChEBI" id="CHEBI:82612"/>
        <dbReference type="ChEBI" id="CHEBI:137386"/>
        <dbReference type="ChEBI" id="CHEBI:137387"/>
        <dbReference type="EC" id="2.1.1.63"/>
    </reaction>
</comment>
<dbReference type="KEGG" id="toy:FO059_00430"/>
<keyword evidence="4 8" id="KW-0808">Transferase</keyword>
<evidence type="ECO:0000256" key="8">
    <source>
        <dbReference type="HAMAP-Rule" id="MF_00772"/>
    </source>
</evidence>
<dbReference type="GO" id="GO:0032259">
    <property type="term" value="P:methylation"/>
    <property type="evidence" value="ECO:0007669"/>
    <property type="project" value="UniProtKB-KW"/>
</dbReference>
<evidence type="ECO:0000256" key="4">
    <source>
        <dbReference type="ARBA" id="ARBA00022679"/>
    </source>
</evidence>
<feature type="active site" description="Nucleophile; methyl group acceptor" evidence="8">
    <location>
        <position position="201"/>
    </location>
</feature>
<dbReference type="Gene3D" id="1.10.10.10">
    <property type="entry name" value="Winged helix-like DNA-binding domain superfamily/Winged helix DNA-binding domain"/>
    <property type="match status" value="1"/>
</dbReference>
<dbReference type="Pfam" id="PF02870">
    <property type="entry name" value="Methyltransf_1N"/>
    <property type="match status" value="1"/>
</dbReference>
<feature type="domain" description="Methylated-DNA-[protein]-cysteine S-methyltransferase DNA binding" evidence="10">
    <location>
        <begin position="151"/>
        <end position="229"/>
    </location>
</feature>
<keyword evidence="8" id="KW-0963">Cytoplasm</keyword>
<organism evidence="12 13">
    <name type="scientific">Tomitella fengzijianii</name>
    <dbReference type="NCBI Taxonomy" id="2597660"/>
    <lineage>
        <taxon>Bacteria</taxon>
        <taxon>Bacillati</taxon>
        <taxon>Actinomycetota</taxon>
        <taxon>Actinomycetes</taxon>
        <taxon>Mycobacteriales</taxon>
        <taxon>Tomitella</taxon>
    </lineage>
</organism>
<dbReference type="InterPro" id="IPR023546">
    <property type="entry name" value="MGMT"/>
</dbReference>
<evidence type="ECO:0000256" key="7">
    <source>
        <dbReference type="ARBA" id="ARBA00049348"/>
    </source>
</evidence>
<name>A0A516WZA8_9ACTN</name>
<evidence type="ECO:0000259" key="11">
    <source>
        <dbReference type="Pfam" id="PF02870"/>
    </source>
</evidence>
<evidence type="ECO:0000259" key="10">
    <source>
        <dbReference type="Pfam" id="PF01035"/>
    </source>
</evidence>
<evidence type="ECO:0000256" key="5">
    <source>
        <dbReference type="ARBA" id="ARBA00022763"/>
    </source>
</evidence>
<keyword evidence="13" id="KW-1185">Reference proteome</keyword>
<evidence type="ECO:0000313" key="12">
    <source>
        <dbReference type="EMBL" id="QDQ96087.1"/>
    </source>
</evidence>
<dbReference type="HAMAP" id="MF_00772">
    <property type="entry name" value="OGT"/>
    <property type="match status" value="1"/>
</dbReference>